<evidence type="ECO:0000259" key="4">
    <source>
        <dbReference type="PROSITE" id="PS50908"/>
    </source>
</evidence>
<dbReference type="GO" id="GO:0008270">
    <property type="term" value="F:zinc ion binding"/>
    <property type="evidence" value="ECO:0007669"/>
    <property type="project" value="UniProtKB-KW"/>
</dbReference>
<dbReference type="Pfam" id="PF05773">
    <property type="entry name" value="RWD"/>
    <property type="match status" value="1"/>
</dbReference>
<keyword evidence="1" id="KW-0479">Metal-binding</keyword>
<proteinExistence type="predicted"/>
<evidence type="ECO:0000259" key="3">
    <source>
        <dbReference type="PROSITE" id="PS50089"/>
    </source>
</evidence>
<keyword evidence="1" id="KW-0862">Zinc</keyword>
<dbReference type="InterPro" id="IPR006575">
    <property type="entry name" value="RWD_dom"/>
</dbReference>
<evidence type="ECO:0000256" key="1">
    <source>
        <dbReference type="PROSITE-ProRule" id="PRU00175"/>
    </source>
</evidence>
<dbReference type="SMART" id="SM00591">
    <property type="entry name" value="RWD"/>
    <property type="match status" value="1"/>
</dbReference>
<dbReference type="SUPFAM" id="SSF54495">
    <property type="entry name" value="UBC-like"/>
    <property type="match status" value="1"/>
</dbReference>
<gene>
    <name evidence="5" type="ORF">LUZ62_035802</name>
</gene>
<dbReference type="Proteomes" id="UP001140206">
    <property type="component" value="Chromosome 2"/>
</dbReference>
<feature type="region of interest" description="Disordered" evidence="2">
    <location>
        <begin position="315"/>
        <end position="396"/>
    </location>
</feature>
<dbReference type="GO" id="GO:0061630">
    <property type="term" value="F:ubiquitin protein ligase activity"/>
    <property type="evidence" value="ECO:0007669"/>
    <property type="project" value="InterPro"/>
</dbReference>
<organism evidence="5 6">
    <name type="scientific">Rhynchospora pubera</name>
    <dbReference type="NCBI Taxonomy" id="906938"/>
    <lineage>
        <taxon>Eukaryota</taxon>
        <taxon>Viridiplantae</taxon>
        <taxon>Streptophyta</taxon>
        <taxon>Embryophyta</taxon>
        <taxon>Tracheophyta</taxon>
        <taxon>Spermatophyta</taxon>
        <taxon>Magnoliopsida</taxon>
        <taxon>Liliopsida</taxon>
        <taxon>Poales</taxon>
        <taxon>Cyperaceae</taxon>
        <taxon>Cyperoideae</taxon>
        <taxon>Rhynchosporeae</taxon>
        <taxon>Rhynchospora</taxon>
    </lineage>
</organism>
<dbReference type="InterPro" id="IPR001841">
    <property type="entry name" value="Znf_RING"/>
</dbReference>
<dbReference type="InterPro" id="IPR013083">
    <property type="entry name" value="Znf_RING/FYVE/PHD"/>
</dbReference>
<dbReference type="Gene3D" id="3.10.110.10">
    <property type="entry name" value="Ubiquitin Conjugating Enzyme"/>
    <property type="match status" value="1"/>
</dbReference>
<dbReference type="PROSITE" id="PS50908">
    <property type="entry name" value="RWD"/>
    <property type="match status" value="1"/>
</dbReference>
<keyword evidence="6" id="KW-1185">Reference proteome</keyword>
<feature type="compositionally biased region" description="Basic residues" evidence="2">
    <location>
        <begin position="354"/>
        <end position="383"/>
    </location>
</feature>
<sequence>MDTRSLLFLQSGSVRSSSLSLAAFIFWEEAVMEDEEEIRLEVDAVQAVYGDDCCVIDNVPPHLTVHIVPRTAEDSSQQFVEAIIGIRTSAKYPKEPAQVYLIESKGLDVSRQKYLINQMCQKAIELAGCLMIVALCEEAVEVLSGMNHPDGDCPLCLYPLFPEVTNLTLHPFMKLMSCYHCFHSECIIRWWKWIHDQKNENEVHDQRGIVSFCAATVGSGLQPTLNQQAEDKGNCPVCRKEFDKKDIEHVLHYMGSNPIIQLGGEEDQIEDYEQELLQSKSEEDRRKQFDELLKLQQERNGIIEPKRNLVVQPGMFISLPTPPPTNTATAEEQEIGAEDSIADSTEPTNEAAVHHNKQKNATARRKHRTRGSRKQQHHQRRQWVQKEAGNSSTSDQ</sequence>
<name>A0AAV8F1S6_9POAL</name>
<dbReference type="EMBL" id="JAMFTS010000002">
    <property type="protein sequence ID" value="KAJ4784556.1"/>
    <property type="molecule type" value="Genomic_DNA"/>
</dbReference>
<keyword evidence="1" id="KW-0863">Zinc-finger</keyword>
<dbReference type="Gene3D" id="3.30.40.10">
    <property type="entry name" value="Zinc/RING finger domain, C3HC4 (zinc finger)"/>
    <property type="match status" value="1"/>
</dbReference>
<evidence type="ECO:0000313" key="6">
    <source>
        <dbReference type="Proteomes" id="UP001140206"/>
    </source>
</evidence>
<dbReference type="FunFam" id="3.30.40.10:FF:000914">
    <property type="entry name" value="RWD domain-containing protein"/>
    <property type="match status" value="1"/>
</dbReference>
<feature type="compositionally biased region" description="Acidic residues" evidence="2">
    <location>
        <begin position="331"/>
        <end position="341"/>
    </location>
</feature>
<dbReference type="CDD" id="cd23818">
    <property type="entry name" value="RWD_RNF25"/>
    <property type="match status" value="1"/>
</dbReference>
<dbReference type="InterPro" id="IPR016135">
    <property type="entry name" value="UBQ-conjugating_enzyme/RWD"/>
</dbReference>
<dbReference type="SUPFAM" id="SSF57850">
    <property type="entry name" value="RING/U-box"/>
    <property type="match status" value="1"/>
</dbReference>
<dbReference type="SMART" id="SM00184">
    <property type="entry name" value="RING"/>
    <property type="match status" value="1"/>
</dbReference>
<protein>
    <submittedName>
        <fullName evidence="5">E3 ubiquitin-protein ligase RNF25</fullName>
    </submittedName>
</protein>
<evidence type="ECO:0000256" key="2">
    <source>
        <dbReference type="SAM" id="MobiDB-lite"/>
    </source>
</evidence>
<comment type="caution">
    <text evidence="5">The sequence shown here is derived from an EMBL/GenBank/DDBJ whole genome shotgun (WGS) entry which is preliminary data.</text>
</comment>
<dbReference type="InterPro" id="IPR039133">
    <property type="entry name" value="RNF25"/>
</dbReference>
<reference evidence="5" key="1">
    <citation type="submission" date="2022-08" db="EMBL/GenBank/DDBJ databases">
        <authorList>
            <person name="Marques A."/>
        </authorList>
    </citation>
    <scope>NUCLEOTIDE SEQUENCE</scope>
    <source>
        <strain evidence="5">RhyPub2mFocal</strain>
        <tissue evidence="5">Leaves</tissue>
    </source>
</reference>
<dbReference type="GO" id="GO:0016567">
    <property type="term" value="P:protein ubiquitination"/>
    <property type="evidence" value="ECO:0007669"/>
    <property type="project" value="TreeGrafter"/>
</dbReference>
<dbReference type="PROSITE" id="PS50089">
    <property type="entry name" value="ZF_RING_2"/>
    <property type="match status" value="1"/>
</dbReference>
<dbReference type="AlphaFoldDB" id="A0AAV8F1S6"/>
<feature type="domain" description="RING-type" evidence="3">
    <location>
        <begin position="153"/>
        <end position="239"/>
    </location>
</feature>
<evidence type="ECO:0000313" key="5">
    <source>
        <dbReference type="EMBL" id="KAJ4784556.1"/>
    </source>
</evidence>
<dbReference type="PANTHER" id="PTHR13198">
    <property type="entry name" value="RING FINGER PROTEIN 25"/>
    <property type="match status" value="1"/>
</dbReference>
<accession>A0AAV8F1S6</accession>
<feature type="domain" description="RWD" evidence="4">
    <location>
        <begin position="40"/>
        <end position="146"/>
    </location>
</feature>
<dbReference type="PANTHER" id="PTHR13198:SF4">
    <property type="entry name" value="E3 UBIQUITIN-PROTEIN LIGASE RNF25"/>
    <property type="match status" value="1"/>
</dbReference>
<dbReference type="GO" id="GO:0005634">
    <property type="term" value="C:nucleus"/>
    <property type="evidence" value="ECO:0007669"/>
    <property type="project" value="TreeGrafter"/>
</dbReference>